<protein>
    <submittedName>
        <fullName evidence="1">Isochorismate synthase</fullName>
    </submittedName>
</protein>
<name>A0A2T1C1V2_9CYAN</name>
<reference evidence="1 2" key="2">
    <citation type="submission" date="2018-03" db="EMBL/GenBank/DDBJ databases">
        <title>The ancient ancestry and fast evolution of plastids.</title>
        <authorList>
            <person name="Moore K.R."/>
            <person name="Magnabosco C."/>
            <person name="Momper L."/>
            <person name="Gold D.A."/>
            <person name="Bosak T."/>
            <person name="Fournier G.P."/>
        </authorList>
    </citation>
    <scope>NUCLEOTIDE SEQUENCE [LARGE SCALE GENOMIC DNA]</scope>
    <source>
        <strain evidence="1 2">CCAP 1448/3</strain>
    </source>
</reference>
<reference evidence="1 2" key="1">
    <citation type="submission" date="2018-02" db="EMBL/GenBank/DDBJ databases">
        <authorList>
            <person name="Cohen D.B."/>
            <person name="Kent A.D."/>
        </authorList>
    </citation>
    <scope>NUCLEOTIDE SEQUENCE [LARGE SCALE GENOMIC DNA]</scope>
    <source>
        <strain evidence="1 2">CCAP 1448/3</strain>
    </source>
</reference>
<dbReference type="OrthoDB" id="467239at2"/>
<keyword evidence="2" id="KW-1185">Reference proteome</keyword>
<dbReference type="AlphaFoldDB" id="A0A2T1C1V2"/>
<dbReference type="EMBL" id="PVWJ01000068">
    <property type="protein sequence ID" value="PSB02241.1"/>
    <property type="molecule type" value="Genomic_DNA"/>
</dbReference>
<gene>
    <name evidence="1" type="ORF">C7B64_14165</name>
</gene>
<comment type="caution">
    <text evidence="1">The sequence shown here is derived from an EMBL/GenBank/DDBJ whole genome shotgun (WGS) entry which is preliminary data.</text>
</comment>
<dbReference type="Proteomes" id="UP000238762">
    <property type="component" value="Unassembled WGS sequence"/>
</dbReference>
<proteinExistence type="predicted"/>
<accession>A0A2T1C1V2</accession>
<evidence type="ECO:0000313" key="2">
    <source>
        <dbReference type="Proteomes" id="UP000238762"/>
    </source>
</evidence>
<evidence type="ECO:0000313" key="1">
    <source>
        <dbReference type="EMBL" id="PSB02241.1"/>
    </source>
</evidence>
<organism evidence="1 2">
    <name type="scientific">Merismopedia glauca CCAP 1448/3</name>
    <dbReference type="NCBI Taxonomy" id="1296344"/>
    <lineage>
        <taxon>Bacteria</taxon>
        <taxon>Bacillati</taxon>
        <taxon>Cyanobacteriota</taxon>
        <taxon>Cyanophyceae</taxon>
        <taxon>Synechococcales</taxon>
        <taxon>Merismopediaceae</taxon>
        <taxon>Merismopedia</taxon>
    </lineage>
</organism>
<sequence>MKLLEKVANYLYEAFARIFSANHDKYPEIGVQPYEGEPYEKRHASDR</sequence>
<dbReference type="RefSeq" id="WP_106289333.1">
    <property type="nucleotide sequence ID" value="NZ_CAWNTC010000084.1"/>
</dbReference>